<protein>
    <submittedName>
        <fullName evidence="11">Chemotaxis protein MotB</fullName>
    </submittedName>
</protein>
<dbReference type="OrthoDB" id="9815217at2"/>
<sequence length="256" mass="28375">MKKKRPEKENNERWLLTYSDLITLLMIFFVVMYASSTVDAKKYSQIANSLSVAMGGGKNIIGTSDSASVESSKTVIDAQQVQQAEEKAAEEKKEKEEQQKLEDVKKEVDKMIEGSDLKGSISTSLQERGLVISFNDTVFFDSGKADVKGDNQKKLISLAGILNKIDNYIRVEGHTDNVPINTSYFHSNWQLSSVRAANVVEFLVNNGGIAAKRLSSVGYGEYRPVAANDSEQGRSKNRRVDILLLNNTLNASENKN</sequence>
<dbReference type="RefSeq" id="WP_128212051.1">
    <property type="nucleotide sequence ID" value="NZ_CP025746.1"/>
</dbReference>
<evidence type="ECO:0000256" key="6">
    <source>
        <dbReference type="ARBA" id="ARBA00023136"/>
    </source>
</evidence>
<evidence type="ECO:0000256" key="2">
    <source>
        <dbReference type="ARBA" id="ARBA00008914"/>
    </source>
</evidence>
<dbReference type="Pfam" id="PF13677">
    <property type="entry name" value="MotB_plug"/>
    <property type="match status" value="1"/>
</dbReference>
<accession>A0A410DQ87</accession>
<evidence type="ECO:0000313" key="11">
    <source>
        <dbReference type="EMBL" id="QAA31269.1"/>
    </source>
</evidence>
<dbReference type="InterPro" id="IPR036737">
    <property type="entry name" value="OmpA-like_sf"/>
</dbReference>
<dbReference type="PROSITE" id="PS51123">
    <property type="entry name" value="OMPA_2"/>
    <property type="match status" value="1"/>
</dbReference>
<evidence type="ECO:0000313" key="12">
    <source>
        <dbReference type="Proteomes" id="UP000286268"/>
    </source>
</evidence>
<dbReference type="InterPro" id="IPR050330">
    <property type="entry name" value="Bact_OuterMem_StrucFunc"/>
</dbReference>
<evidence type="ECO:0000256" key="7">
    <source>
        <dbReference type="PROSITE-ProRule" id="PRU00473"/>
    </source>
</evidence>
<evidence type="ECO:0000256" key="5">
    <source>
        <dbReference type="ARBA" id="ARBA00022989"/>
    </source>
</evidence>
<dbReference type="KEGG" id="cmah:C1I91_06220"/>
<keyword evidence="8" id="KW-0175">Coiled coil</keyword>
<dbReference type="PANTHER" id="PTHR30329:SF21">
    <property type="entry name" value="LIPOPROTEIN YIAD-RELATED"/>
    <property type="match status" value="1"/>
</dbReference>
<proteinExistence type="inferred from homology"/>
<comment type="subcellular location">
    <subcellularLocation>
        <location evidence="1">Cell membrane</location>
        <topology evidence="1">Single-pass membrane protein</topology>
    </subcellularLocation>
</comment>
<gene>
    <name evidence="11" type="ORF">C1I91_06220</name>
</gene>
<keyword evidence="5 9" id="KW-1133">Transmembrane helix</keyword>
<dbReference type="GO" id="GO:0005886">
    <property type="term" value="C:plasma membrane"/>
    <property type="evidence" value="ECO:0007669"/>
    <property type="project" value="UniProtKB-SubCell"/>
</dbReference>
<evidence type="ECO:0000256" key="9">
    <source>
        <dbReference type="SAM" id="Phobius"/>
    </source>
</evidence>
<feature type="transmembrane region" description="Helical" evidence="9">
    <location>
        <begin position="12"/>
        <end position="34"/>
    </location>
</feature>
<organism evidence="11 12">
    <name type="scientific">Clostridium manihotivorum</name>
    <dbReference type="NCBI Taxonomy" id="2320868"/>
    <lineage>
        <taxon>Bacteria</taxon>
        <taxon>Bacillati</taxon>
        <taxon>Bacillota</taxon>
        <taxon>Clostridia</taxon>
        <taxon>Eubacteriales</taxon>
        <taxon>Clostridiaceae</taxon>
        <taxon>Clostridium</taxon>
    </lineage>
</organism>
<dbReference type="Gene3D" id="3.30.1330.60">
    <property type="entry name" value="OmpA-like domain"/>
    <property type="match status" value="1"/>
</dbReference>
<feature type="coiled-coil region" evidence="8">
    <location>
        <begin position="78"/>
        <end position="114"/>
    </location>
</feature>
<evidence type="ECO:0000256" key="1">
    <source>
        <dbReference type="ARBA" id="ARBA00004162"/>
    </source>
</evidence>
<comment type="similarity">
    <text evidence="2">Belongs to the MotB family.</text>
</comment>
<dbReference type="SUPFAM" id="SSF103088">
    <property type="entry name" value="OmpA-like"/>
    <property type="match status" value="1"/>
</dbReference>
<name>A0A410DQ87_9CLOT</name>
<dbReference type="InterPro" id="IPR006665">
    <property type="entry name" value="OmpA-like"/>
</dbReference>
<keyword evidence="6 7" id="KW-0472">Membrane</keyword>
<dbReference type="EMBL" id="CP025746">
    <property type="protein sequence ID" value="QAA31269.1"/>
    <property type="molecule type" value="Genomic_DNA"/>
</dbReference>
<evidence type="ECO:0000256" key="3">
    <source>
        <dbReference type="ARBA" id="ARBA00022475"/>
    </source>
</evidence>
<keyword evidence="12" id="KW-1185">Reference proteome</keyword>
<evidence type="ECO:0000259" key="10">
    <source>
        <dbReference type="PROSITE" id="PS51123"/>
    </source>
</evidence>
<dbReference type="InterPro" id="IPR025713">
    <property type="entry name" value="MotB-like_N_dom"/>
</dbReference>
<feature type="domain" description="OmpA-like" evidence="10">
    <location>
        <begin position="127"/>
        <end position="248"/>
    </location>
</feature>
<evidence type="ECO:0000256" key="4">
    <source>
        <dbReference type="ARBA" id="ARBA00022692"/>
    </source>
</evidence>
<keyword evidence="3" id="KW-1003">Cell membrane</keyword>
<dbReference type="Pfam" id="PF00691">
    <property type="entry name" value="OmpA"/>
    <property type="match status" value="1"/>
</dbReference>
<dbReference type="AlphaFoldDB" id="A0A410DQ87"/>
<dbReference type="Proteomes" id="UP000286268">
    <property type="component" value="Chromosome"/>
</dbReference>
<evidence type="ECO:0000256" key="8">
    <source>
        <dbReference type="SAM" id="Coils"/>
    </source>
</evidence>
<dbReference type="CDD" id="cd07185">
    <property type="entry name" value="OmpA_C-like"/>
    <property type="match status" value="1"/>
</dbReference>
<reference evidence="11 12" key="1">
    <citation type="submission" date="2018-01" db="EMBL/GenBank/DDBJ databases">
        <title>Genome Sequencing and Assembly of Anaerobacter polyendosporus strain CT4.</title>
        <authorList>
            <person name="Tachaapaikoon C."/>
            <person name="Sutheeworapong S."/>
            <person name="Jenjaroenpun P."/>
            <person name="Wongsurawat T."/>
            <person name="Nookeaw I."/>
            <person name="Cheawchanlertfa P."/>
            <person name="Kosugi A."/>
            <person name="Cheevadhanarak S."/>
            <person name="Ratanakhanokchai K."/>
        </authorList>
    </citation>
    <scope>NUCLEOTIDE SEQUENCE [LARGE SCALE GENOMIC DNA]</scope>
    <source>
        <strain evidence="11 12">CT4</strain>
    </source>
</reference>
<keyword evidence="4 9" id="KW-0812">Transmembrane</keyword>
<dbReference type="PANTHER" id="PTHR30329">
    <property type="entry name" value="STATOR ELEMENT OF FLAGELLAR MOTOR COMPLEX"/>
    <property type="match status" value="1"/>
</dbReference>